<evidence type="ECO:0000313" key="10">
    <source>
        <dbReference type="Proteomes" id="UP000523087"/>
    </source>
</evidence>
<keyword evidence="10" id="KW-1185">Reference proteome</keyword>
<dbReference type="PROSITE" id="PS00218">
    <property type="entry name" value="AMINO_ACID_PERMEASE_1"/>
    <property type="match status" value="1"/>
</dbReference>
<feature type="domain" description="Amino acid permease/ SLC12A" evidence="8">
    <location>
        <begin position="16"/>
        <end position="417"/>
    </location>
</feature>
<feature type="transmembrane region" description="Helical" evidence="7">
    <location>
        <begin position="152"/>
        <end position="175"/>
    </location>
</feature>
<accession>A0A7V9Z8I2</accession>
<evidence type="ECO:0000259" key="8">
    <source>
        <dbReference type="Pfam" id="PF00324"/>
    </source>
</evidence>
<proteinExistence type="predicted"/>
<feature type="transmembrane region" description="Helical" evidence="7">
    <location>
        <begin position="422"/>
        <end position="440"/>
    </location>
</feature>
<evidence type="ECO:0000256" key="5">
    <source>
        <dbReference type="ARBA" id="ARBA00022989"/>
    </source>
</evidence>
<name>A0A7V9Z8I2_9BACL</name>
<keyword evidence="2" id="KW-0813">Transport</keyword>
<dbReference type="Pfam" id="PF00324">
    <property type="entry name" value="AA_permease"/>
    <property type="match status" value="1"/>
</dbReference>
<dbReference type="PIRSF" id="PIRSF006060">
    <property type="entry name" value="AA_transporter"/>
    <property type="match status" value="1"/>
</dbReference>
<keyword evidence="4" id="KW-0029">Amino-acid transport</keyword>
<dbReference type="EMBL" id="JACDUT010000009">
    <property type="protein sequence ID" value="MBA2876017.1"/>
    <property type="molecule type" value="Genomic_DNA"/>
</dbReference>
<evidence type="ECO:0000256" key="2">
    <source>
        <dbReference type="ARBA" id="ARBA00022448"/>
    </source>
</evidence>
<protein>
    <submittedName>
        <fullName evidence="9">AAT family amino acid transporter</fullName>
    </submittedName>
</protein>
<keyword evidence="3 7" id="KW-0812">Transmembrane</keyword>
<dbReference type="AlphaFoldDB" id="A0A7V9Z8I2"/>
<dbReference type="GO" id="GO:0006865">
    <property type="term" value="P:amino acid transport"/>
    <property type="evidence" value="ECO:0007669"/>
    <property type="project" value="UniProtKB-KW"/>
</dbReference>
<evidence type="ECO:0000256" key="4">
    <source>
        <dbReference type="ARBA" id="ARBA00022970"/>
    </source>
</evidence>
<dbReference type="PANTHER" id="PTHR43495">
    <property type="entry name" value="GABA PERMEASE"/>
    <property type="match status" value="1"/>
</dbReference>
<feature type="transmembrane region" description="Helical" evidence="7">
    <location>
        <begin position="121"/>
        <end position="140"/>
    </location>
</feature>
<dbReference type="InterPro" id="IPR004840">
    <property type="entry name" value="Amino_acid_permease_CS"/>
</dbReference>
<feature type="transmembrane region" description="Helical" evidence="7">
    <location>
        <begin position="242"/>
        <end position="260"/>
    </location>
</feature>
<gene>
    <name evidence="9" type="ORF">HNR31_002812</name>
</gene>
<dbReference type="InterPro" id="IPR004841">
    <property type="entry name" value="AA-permease/SLC12A_dom"/>
</dbReference>
<comment type="subcellular location">
    <subcellularLocation>
        <location evidence="1">Membrane</location>
        <topology evidence="1">Multi-pass membrane protein</topology>
    </subcellularLocation>
</comment>
<reference evidence="9 10" key="1">
    <citation type="submission" date="2020-07" db="EMBL/GenBank/DDBJ databases">
        <title>Genomic Encyclopedia of Type Strains, Phase IV (KMG-IV): sequencing the most valuable type-strain genomes for metagenomic binning, comparative biology and taxonomic classification.</title>
        <authorList>
            <person name="Goeker M."/>
        </authorList>
    </citation>
    <scope>NUCLEOTIDE SEQUENCE [LARGE SCALE GENOMIC DNA]</scope>
    <source>
        <strain evidence="9 10">DSM 15730</strain>
    </source>
</reference>
<feature type="transmembrane region" description="Helical" evidence="7">
    <location>
        <begin position="329"/>
        <end position="349"/>
    </location>
</feature>
<feature type="transmembrane region" description="Helical" evidence="7">
    <location>
        <begin position="398"/>
        <end position="416"/>
    </location>
</feature>
<sequence length="463" mass="51346">MEKNHQDLKKGLLPRHVQFIALAGMIGTGIFKGSSDTLNIAGPSVVFAYLLGGLLLFIVMTALAEMAIVYPNLNVQHLVYKAFGFHISFIVGWLYWINWIIVTVVEILAAGSFLKYWFPSVPLWLLSLFCTVLIVGINLFQVKYYGEIEFWFAGIKIFALTAFILLGCGILFGIIPSNIDDPFSNYTAHGGFFPHGIGGMLSAFLVVMFSYGGAELIGVAVTETKDAEKVLPKVIKGTMWRVILFYILPILIICGLIPWNKVTGEESPFVQVFSITGLPGAAHIMNFVLITAVLSAANSGIYATSRTLYSMAQSGEAPKRFLKISKQGIPINCIIITATCILFGVFLAYMTPDQVISYLMTIPGFTILLLWMSICLAQLKLRSQYKVKPYFRVKGFPYTTILAVVSLLMIFISFIFNKNNMIGSTVCLVILVLLTAFSFMNKNRKGKNGEYNKAKKKDLVQNL</sequence>
<dbReference type="FunFam" id="1.20.1740.10:FF:000001">
    <property type="entry name" value="Amino acid permease"/>
    <property type="match status" value="1"/>
</dbReference>
<feature type="transmembrane region" description="Helical" evidence="7">
    <location>
        <begin position="280"/>
        <end position="303"/>
    </location>
</feature>
<dbReference type="PANTHER" id="PTHR43495:SF5">
    <property type="entry name" value="GAMMA-AMINOBUTYRIC ACID PERMEASE"/>
    <property type="match status" value="1"/>
</dbReference>
<keyword evidence="5 7" id="KW-1133">Transmembrane helix</keyword>
<evidence type="ECO:0000313" key="9">
    <source>
        <dbReference type="EMBL" id="MBA2876017.1"/>
    </source>
</evidence>
<keyword evidence="6 7" id="KW-0472">Membrane</keyword>
<organism evidence="9 10">
    <name type="scientific">Thermaerobacillus caldiproteolyticus</name>
    <dbReference type="NCBI Taxonomy" id="247480"/>
    <lineage>
        <taxon>Bacteria</taxon>
        <taxon>Bacillati</taxon>
        <taxon>Bacillota</taxon>
        <taxon>Bacilli</taxon>
        <taxon>Bacillales</taxon>
        <taxon>Anoxybacillaceae</taxon>
        <taxon>Thermaerobacillus</taxon>
    </lineage>
</organism>
<feature type="transmembrane region" description="Helical" evidence="7">
    <location>
        <begin position="355"/>
        <end position="377"/>
    </location>
</feature>
<feature type="transmembrane region" description="Helical" evidence="7">
    <location>
        <begin position="195"/>
        <end position="221"/>
    </location>
</feature>
<dbReference type="GO" id="GO:0055085">
    <property type="term" value="P:transmembrane transport"/>
    <property type="evidence" value="ECO:0007669"/>
    <property type="project" value="InterPro"/>
</dbReference>
<evidence type="ECO:0000256" key="1">
    <source>
        <dbReference type="ARBA" id="ARBA00004141"/>
    </source>
</evidence>
<comment type="caution">
    <text evidence="9">The sequence shown here is derived from an EMBL/GenBank/DDBJ whole genome shotgun (WGS) entry which is preliminary data.</text>
</comment>
<evidence type="ECO:0000256" key="7">
    <source>
        <dbReference type="SAM" id="Phobius"/>
    </source>
</evidence>
<evidence type="ECO:0000256" key="3">
    <source>
        <dbReference type="ARBA" id="ARBA00022692"/>
    </source>
</evidence>
<feature type="transmembrane region" description="Helical" evidence="7">
    <location>
        <begin position="12"/>
        <end position="31"/>
    </location>
</feature>
<dbReference type="Proteomes" id="UP000523087">
    <property type="component" value="Unassembled WGS sequence"/>
</dbReference>
<dbReference type="GO" id="GO:0016020">
    <property type="term" value="C:membrane"/>
    <property type="evidence" value="ECO:0007669"/>
    <property type="project" value="UniProtKB-SubCell"/>
</dbReference>
<dbReference type="Gene3D" id="1.20.1740.10">
    <property type="entry name" value="Amino acid/polyamine transporter I"/>
    <property type="match status" value="1"/>
</dbReference>
<feature type="transmembrane region" description="Helical" evidence="7">
    <location>
        <begin position="46"/>
        <end position="70"/>
    </location>
</feature>
<evidence type="ECO:0000256" key="6">
    <source>
        <dbReference type="ARBA" id="ARBA00023136"/>
    </source>
</evidence>
<dbReference type="RefSeq" id="WP_181556766.1">
    <property type="nucleotide sequence ID" value="NZ_JACDUT010000009.1"/>
</dbReference>
<feature type="transmembrane region" description="Helical" evidence="7">
    <location>
        <begin position="82"/>
        <end position="101"/>
    </location>
</feature>